<organism evidence="2 3">
    <name type="scientific">Paludisphaera borealis</name>
    <dbReference type="NCBI Taxonomy" id="1387353"/>
    <lineage>
        <taxon>Bacteria</taxon>
        <taxon>Pseudomonadati</taxon>
        <taxon>Planctomycetota</taxon>
        <taxon>Planctomycetia</taxon>
        <taxon>Isosphaerales</taxon>
        <taxon>Isosphaeraceae</taxon>
        <taxon>Paludisphaera</taxon>
    </lineage>
</organism>
<feature type="domain" description="Metallo-beta-lactamase" evidence="1">
    <location>
        <begin position="18"/>
        <end position="203"/>
    </location>
</feature>
<proteinExistence type="predicted"/>
<evidence type="ECO:0000313" key="2">
    <source>
        <dbReference type="EMBL" id="APW60220.1"/>
    </source>
</evidence>
<dbReference type="OrthoDB" id="9802248at2"/>
<evidence type="ECO:0000259" key="1">
    <source>
        <dbReference type="SMART" id="SM00849"/>
    </source>
</evidence>
<dbReference type="SUPFAM" id="SSF56281">
    <property type="entry name" value="Metallo-hydrolase/oxidoreductase"/>
    <property type="match status" value="1"/>
</dbReference>
<keyword evidence="3" id="KW-1185">Reference proteome</keyword>
<dbReference type="InterPro" id="IPR036866">
    <property type="entry name" value="RibonucZ/Hydroxyglut_hydro"/>
</dbReference>
<dbReference type="STRING" id="1387353.BSF38_01686"/>
<dbReference type="SMART" id="SM00849">
    <property type="entry name" value="Lactamase_B"/>
    <property type="match status" value="1"/>
</dbReference>
<reference evidence="3" key="1">
    <citation type="submission" date="2016-12" db="EMBL/GenBank/DDBJ databases">
        <title>Comparative genomics of four Isosphaeraceae planctomycetes: a common pool of plasmids and glycoside hydrolase genes.</title>
        <authorList>
            <person name="Ivanova A."/>
        </authorList>
    </citation>
    <scope>NUCLEOTIDE SEQUENCE [LARGE SCALE GENOMIC DNA]</scope>
    <source>
        <strain evidence="3">PX4</strain>
    </source>
</reference>
<dbReference type="Gene3D" id="3.60.15.10">
    <property type="entry name" value="Ribonuclease Z/Hydroxyacylglutathione hydrolase-like"/>
    <property type="match status" value="1"/>
</dbReference>
<sequence>MIRLADDLELLRGFPPFGFNVYVMGGVVVDAATRLGTRRILRQLAGRKLTAHALTHAHPDHQGATRAICERFDLPLWCGEADADAAETEGLIMARMPPHWLSRTVGPRWTGPTHPVARRLREGDEVGGFAVVETPGHTIGHISFWREHDRVLVIGDVVANMHIYLGYPTLREPERIFSLDPEQNRRSAERLAALEPRLICFGHGPPLRDPRRFAKFVARFGRRRSEAG</sequence>
<gene>
    <name evidence="2" type="primary">yflN</name>
    <name evidence="2" type="ORF">BSF38_01686</name>
</gene>
<dbReference type="PANTHER" id="PTHR42951">
    <property type="entry name" value="METALLO-BETA-LACTAMASE DOMAIN-CONTAINING"/>
    <property type="match status" value="1"/>
</dbReference>
<keyword evidence="2" id="KW-0378">Hydrolase</keyword>
<dbReference type="GO" id="GO:0016787">
    <property type="term" value="F:hydrolase activity"/>
    <property type="evidence" value="ECO:0007669"/>
    <property type="project" value="UniProtKB-KW"/>
</dbReference>
<dbReference type="RefSeq" id="WP_076344701.1">
    <property type="nucleotide sequence ID" value="NZ_CP019082.1"/>
</dbReference>
<dbReference type="EC" id="3.-.-.-" evidence="2"/>
<dbReference type="AlphaFoldDB" id="A0A1U7CMQ8"/>
<dbReference type="Proteomes" id="UP000186309">
    <property type="component" value="Chromosome"/>
</dbReference>
<evidence type="ECO:0000313" key="3">
    <source>
        <dbReference type="Proteomes" id="UP000186309"/>
    </source>
</evidence>
<dbReference type="PANTHER" id="PTHR42951:SF17">
    <property type="entry name" value="METALLO-BETA-LACTAMASE DOMAIN-CONTAINING PROTEIN"/>
    <property type="match status" value="1"/>
</dbReference>
<accession>A0A1U7CMQ8</accession>
<dbReference type="InterPro" id="IPR050855">
    <property type="entry name" value="NDM-1-like"/>
</dbReference>
<dbReference type="InterPro" id="IPR001279">
    <property type="entry name" value="Metallo-B-lactamas"/>
</dbReference>
<protein>
    <submittedName>
        <fullName evidence="2">Putative metallo-hydrolase YflN</fullName>
        <ecNumber evidence="2">3.-.-.-</ecNumber>
    </submittedName>
</protein>
<dbReference type="Pfam" id="PF00753">
    <property type="entry name" value="Lactamase_B"/>
    <property type="match status" value="1"/>
</dbReference>
<dbReference type="EMBL" id="CP019082">
    <property type="protein sequence ID" value="APW60220.1"/>
    <property type="molecule type" value="Genomic_DNA"/>
</dbReference>
<dbReference type="KEGG" id="pbor:BSF38_01686"/>
<name>A0A1U7CMQ8_9BACT</name>